<dbReference type="PANTHER" id="PTHR35707:SF1">
    <property type="entry name" value="SPC7 KINETOCHORE PROTEIN DOMAIN-CONTAINING PROTEIN"/>
    <property type="match status" value="1"/>
</dbReference>
<dbReference type="EMBL" id="JASCZI010151329">
    <property type="protein sequence ID" value="MED6172076.1"/>
    <property type="molecule type" value="Genomic_DNA"/>
</dbReference>
<feature type="compositionally biased region" description="Polar residues" evidence="1">
    <location>
        <begin position="433"/>
        <end position="446"/>
    </location>
</feature>
<name>A0ABU6VIG9_9FABA</name>
<organism evidence="3 4">
    <name type="scientific">Stylosanthes scabra</name>
    <dbReference type="NCBI Taxonomy" id="79078"/>
    <lineage>
        <taxon>Eukaryota</taxon>
        <taxon>Viridiplantae</taxon>
        <taxon>Streptophyta</taxon>
        <taxon>Embryophyta</taxon>
        <taxon>Tracheophyta</taxon>
        <taxon>Spermatophyta</taxon>
        <taxon>Magnoliopsida</taxon>
        <taxon>eudicotyledons</taxon>
        <taxon>Gunneridae</taxon>
        <taxon>Pentapetalae</taxon>
        <taxon>rosids</taxon>
        <taxon>fabids</taxon>
        <taxon>Fabales</taxon>
        <taxon>Fabaceae</taxon>
        <taxon>Papilionoideae</taxon>
        <taxon>50 kb inversion clade</taxon>
        <taxon>dalbergioids sensu lato</taxon>
        <taxon>Dalbergieae</taxon>
        <taxon>Pterocarpus clade</taxon>
        <taxon>Stylosanthes</taxon>
    </lineage>
</organism>
<evidence type="ECO:0000259" key="2">
    <source>
        <dbReference type="Pfam" id="PF18210"/>
    </source>
</evidence>
<reference evidence="3 4" key="1">
    <citation type="journal article" date="2023" name="Plants (Basel)">
        <title>Bridging the Gap: Combining Genomics and Transcriptomics Approaches to Understand Stylosanthes scabra, an Orphan Legume from the Brazilian Caatinga.</title>
        <authorList>
            <person name="Ferreira-Neto J.R.C."/>
            <person name="da Silva M.D."/>
            <person name="Binneck E."/>
            <person name="de Melo N.F."/>
            <person name="da Silva R.H."/>
            <person name="de Melo A.L.T.M."/>
            <person name="Pandolfi V."/>
            <person name="Bustamante F.O."/>
            <person name="Brasileiro-Vidal A.C."/>
            <person name="Benko-Iseppon A.M."/>
        </authorList>
    </citation>
    <scope>NUCLEOTIDE SEQUENCE [LARGE SCALE GENOMIC DNA]</scope>
    <source>
        <tissue evidence="3">Leaves</tissue>
    </source>
</reference>
<dbReference type="PANTHER" id="PTHR35707">
    <property type="entry name" value="OS06G0608100 PROTEIN"/>
    <property type="match status" value="1"/>
</dbReference>
<protein>
    <recommendedName>
        <fullName evidence="2">Knl1 C-terminal RWD domain-containing protein</fullName>
    </recommendedName>
</protein>
<feature type="compositionally biased region" description="Polar residues" evidence="1">
    <location>
        <begin position="407"/>
        <end position="421"/>
    </location>
</feature>
<dbReference type="InterPro" id="IPR040850">
    <property type="entry name" value="Knl1_RWD_C"/>
</dbReference>
<feature type="compositionally biased region" description="Polar residues" evidence="1">
    <location>
        <begin position="145"/>
        <end position="155"/>
    </location>
</feature>
<dbReference type="Pfam" id="PF18210">
    <property type="entry name" value="Knl1_RWD_C"/>
    <property type="match status" value="1"/>
</dbReference>
<keyword evidence="4" id="KW-1185">Reference proteome</keyword>
<proteinExistence type="predicted"/>
<feature type="region of interest" description="Disordered" evidence="1">
    <location>
        <begin position="407"/>
        <end position="454"/>
    </location>
</feature>
<evidence type="ECO:0000313" key="4">
    <source>
        <dbReference type="Proteomes" id="UP001341840"/>
    </source>
</evidence>
<dbReference type="Proteomes" id="UP001341840">
    <property type="component" value="Unassembled WGS sequence"/>
</dbReference>
<feature type="region of interest" description="Disordered" evidence="1">
    <location>
        <begin position="138"/>
        <end position="167"/>
    </location>
</feature>
<sequence>MDSTAFSLHYRSLARSDSGDLKTPSRFSLKFEETLPGQASTTAGNSMVLCEPPKNQPPQSGVMDSVKGAREYSDMSLTGLGPKRFDFDRLSPTLDAILVEGSKDLPAISPLNPEVAASQLSSPVNQLIHYCLDNKGDHTGVDDSVQPQGTHNSEAADTPNVGSALGRVGKHDTVLDDSLHQIKTPDTSSIKEIQKFVEDASAAVHKDLEFLIANSARTPLVMGNGRQLNASAQSKLGYGVRRVKESNLEDGGQVSNINEEDCEYNQVETRNASIDKRLDGLTRGSRMHQGLIITDSHGIDSFRNLAMLTENEPAVDSKKGEEDFSLISVDSQSGKNSKTGEITDSCLEIDQADSTVENRKDDVVCVTYDKPFSSPVMLNQKLSQHVECQRSCSPELRQLKKQNESINSGLGQDAASNSDTTADGFGLPGFENSGKTSSDCMVSQSASKRKPAESPGKMVLFLSAPSKEATTRSPSVCGPSSELLHSNMQDFSHKDNSDGHCHLDNNFQGEPKVALSPVTKSGFESSSGKKRKGSEILLPGDGDKKEKFGRIIRSPGVHKIGNSDIQLNLEQRRYMRSGEKLGDQTWNDWAGFLKRFFGSTQHLLSQLVDKLNLGSISELEDILVHLQKVKQCEFLCFDIHSQNKIADTQNVSRHKRYVEGRMLMLNILYKKAKLQLMHMKRDRLLKQVQQLNHGLQESQKMELNFKEIFSKSVAVDTQANDIHITTGLLNSEGKCQKVIKMRQELENLTSKAKSLSEFFHSACKIEGTRSFVDTLEFVRDYIQKRTSLKFINQMLKPWNIEDLEHIDGGYKVILNYSGFIMQRFAVNACPHSIITSNDLNDVNIVKTFPNINASSAFEFVLNARTTKKCTDSIGLRQETQITSSLLSNLLEVLEEVQLSCIEIRNLIQAKFFSHSGEQLDLQLVFINFGSGRKVKVTFDLTCIKCGVYPAKVIPSLIHGYGGGGMEHGLPLSLVSELRSAAESVGVGYSRIIRVCKCISQLPATPLVQPPFSLFSIVAPCTTTVAPC</sequence>
<evidence type="ECO:0000256" key="1">
    <source>
        <dbReference type="SAM" id="MobiDB-lite"/>
    </source>
</evidence>
<evidence type="ECO:0000313" key="3">
    <source>
        <dbReference type="EMBL" id="MED6172076.1"/>
    </source>
</evidence>
<comment type="caution">
    <text evidence="3">The sequence shown here is derived from an EMBL/GenBank/DDBJ whole genome shotgun (WGS) entry which is preliminary data.</text>
</comment>
<feature type="domain" description="Knl1 C-terminal RWD" evidence="2">
    <location>
        <begin position="740"/>
        <end position="892"/>
    </location>
</feature>
<feature type="region of interest" description="Disordered" evidence="1">
    <location>
        <begin position="518"/>
        <end position="539"/>
    </location>
</feature>
<gene>
    <name evidence="3" type="ORF">PIB30_046758</name>
</gene>
<accession>A0ABU6VIG9</accession>